<dbReference type="Gene3D" id="2.60.120.1110">
    <property type="match status" value="1"/>
</dbReference>
<protein>
    <submittedName>
        <fullName evidence="1">Uncharacterized protein</fullName>
    </submittedName>
</protein>
<proteinExistence type="predicted"/>
<organism evidence="1 2">
    <name type="scientific">Veillonella montpellierensis DNF00314</name>
    <dbReference type="NCBI Taxonomy" id="1401067"/>
    <lineage>
        <taxon>Bacteria</taxon>
        <taxon>Bacillati</taxon>
        <taxon>Bacillota</taxon>
        <taxon>Negativicutes</taxon>
        <taxon>Veillonellales</taxon>
        <taxon>Veillonellaceae</taxon>
        <taxon>Veillonella</taxon>
    </lineage>
</organism>
<dbReference type="EMBL" id="JRNT01000026">
    <property type="protein sequence ID" value="KGF46837.1"/>
    <property type="molecule type" value="Genomic_DNA"/>
</dbReference>
<comment type="caution">
    <text evidence="1">The sequence shown here is derived from an EMBL/GenBank/DDBJ whole genome shotgun (WGS) entry which is preliminary data.</text>
</comment>
<dbReference type="Proteomes" id="UP000029628">
    <property type="component" value="Unassembled WGS sequence"/>
</dbReference>
<keyword evidence="2" id="KW-1185">Reference proteome</keyword>
<dbReference type="RefSeq" id="WP_038152924.1">
    <property type="nucleotide sequence ID" value="NZ_JRNT01000026.1"/>
</dbReference>
<evidence type="ECO:0000313" key="1">
    <source>
        <dbReference type="EMBL" id="KGF46837.1"/>
    </source>
</evidence>
<accession>A0A096BVU6</accession>
<name>A0A096BVU6_9FIRM</name>
<evidence type="ECO:0000313" key="2">
    <source>
        <dbReference type="Proteomes" id="UP000029628"/>
    </source>
</evidence>
<gene>
    <name evidence="1" type="ORF">HMPREF0872_06790</name>
</gene>
<reference evidence="1 2" key="1">
    <citation type="submission" date="2014-07" db="EMBL/GenBank/DDBJ databases">
        <authorList>
            <person name="McCorrison J."/>
            <person name="Sanka R."/>
            <person name="Torralba M."/>
            <person name="Gillis M."/>
            <person name="Haft D.H."/>
            <person name="Methe B."/>
            <person name="Sutton G."/>
            <person name="Nelson K.E."/>
        </authorList>
    </citation>
    <scope>NUCLEOTIDE SEQUENCE [LARGE SCALE GENOMIC DNA]</scope>
    <source>
        <strain evidence="1 2">DNF00314</strain>
    </source>
</reference>
<sequence length="115" mass="12038">MILDKENAFFYKADLAKGTTGDIVSVGGDAYEQCFIVGNVTKVLSGAATVTLITSDKADMSSPTTLGTYTLAAETGSNFAARIPFGTKKYLQAKITNATSGVCTVAVAMDVRIVR</sequence>
<dbReference type="AlphaFoldDB" id="A0A096BVU6"/>